<protein>
    <submittedName>
        <fullName evidence="1">473_t:CDS:1</fullName>
    </submittedName>
</protein>
<gene>
    <name evidence="1" type="ORF">DEBURN_LOCUS5935</name>
</gene>
<dbReference type="Proteomes" id="UP000789706">
    <property type="component" value="Unassembled WGS sequence"/>
</dbReference>
<dbReference type="EMBL" id="CAJVPK010000563">
    <property type="protein sequence ID" value="CAG8526662.1"/>
    <property type="molecule type" value="Genomic_DNA"/>
</dbReference>
<keyword evidence="2" id="KW-1185">Reference proteome</keyword>
<dbReference type="AlphaFoldDB" id="A0A9N9AFP5"/>
<accession>A0A9N9AFP5</accession>
<organism evidence="1 2">
    <name type="scientific">Diversispora eburnea</name>
    <dbReference type="NCBI Taxonomy" id="1213867"/>
    <lineage>
        <taxon>Eukaryota</taxon>
        <taxon>Fungi</taxon>
        <taxon>Fungi incertae sedis</taxon>
        <taxon>Mucoromycota</taxon>
        <taxon>Glomeromycotina</taxon>
        <taxon>Glomeromycetes</taxon>
        <taxon>Diversisporales</taxon>
        <taxon>Diversisporaceae</taxon>
        <taxon>Diversispora</taxon>
    </lineage>
</organism>
<evidence type="ECO:0000313" key="2">
    <source>
        <dbReference type="Proteomes" id="UP000789706"/>
    </source>
</evidence>
<sequence length="44" mass="4704">MGMAAEECTVENNISRWLCNFFVSSGSVYPDPIVPIIASGGRGK</sequence>
<evidence type="ECO:0000313" key="1">
    <source>
        <dbReference type="EMBL" id="CAG8526662.1"/>
    </source>
</evidence>
<name>A0A9N9AFP5_9GLOM</name>
<proteinExistence type="predicted"/>
<reference evidence="1" key="1">
    <citation type="submission" date="2021-06" db="EMBL/GenBank/DDBJ databases">
        <authorList>
            <person name="Kallberg Y."/>
            <person name="Tangrot J."/>
            <person name="Rosling A."/>
        </authorList>
    </citation>
    <scope>NUCLEOTIDE SEQUENCE</scope>
    <source>
        <strain evidence="1">AZ414A</strain>
    </source>
</reference>
<comment type="caution">
    <text evidence="1">The sequence shown here is derived from an EMBL/GenBank/DDBJ whole genome shotgun (WGS) entry which is preliminary data.</text>
</comment>
<dbReference type="OrthoDB" id="5404651at2759"/>